<dbReference type="CDD" id="cd02440">
    <property type="entry name" value="AdoMet_MTases"/>
    <property type="match status" value="1"/>
</dbReference>
<evidence type="ECO:0000259" key="1">
    <source>
        <dbReference type="Pfam" id="PF08242"/>
    </source>
</evidence>
<dbReference type="AlphaFoldDB" id="A0A1U7N938"/>
<dbReference type="Pfam" id="PF08242">
    <property type="entry name" value="Methyltransf_12"/>
    <property type="match status" value="1"/>
</dbReference>
<feature type="domain" description="Methyltransferase type 12" evidence="1">
    <location>
        <begin position="85"/>
        <end position="189"/>
    </location>
</feature>
<dbReference type="PANTHER" id="PTHR43861">
    <property type="entry name" value="TRANS-ACONITATE 2-METHYLTRANSFERASE-RELATED"/>
    <property type="match status" value="1"/>
</dbReference>
<proteinExistence type="predicted"/>
<dbReference type="EMBL" id="MKZS01000001">
    <property type="protein sequence ID" value="OLT62463.1"/>
    <property type="molecule type" value="Genomic_DNA"/>
</dbReference>
<dbReference type="RefSeq" id="WP_075904507.1">
    <property type="nucleotide sequence ID" value="NZ_MKZS01000001.1"/>
</dbReference>
<dbReference type="Proteomes" id="UP000186657">
    <property type="component" value="Unassembled WGS sequence"/>
</dbReference>
<organism evidence="2 3">
    <name type="scientific">Moorena bouillonii PNG</name>
    <dbReference type="NCBI Taxonomy" id="568701"/>
    <lineage>
        <taxon>Bacteria</taxon>
        <taxon>Bacillati</taxon>
        <taxon>Cyanobacteriota</taxon>
        <taxon>Cyanophyceae</taxon>
        <taxon>Coleofasciculales</taxon>
        <taxon>Coleofasciculaceae</taxon>
        <taxon>Moorena</taxon>
    </lineage>
</organism>
<evidence type="ECO:0000313" key="2">
    <source>
        <dbReference type="EMBL" id="OLT62463.1"/>
    </source>
</evidence>
<dbReference type="InterPro" id="IPR029063">
    <property type="entry name" value="SAM-dependent_MTases_sf"/>
</dbReference>
<comment type="caution">
    <text evidence="2">The sequence shown here is derived from an EMBL/GenBank/DDBJ whole genome shotgun (WGS) entry which is preliminary data.</text>
</comment>
<name>A0A1U7N938_9CYAN</name>
<gene>
    <name evidence="2" type="ORF">BJP37_29000</name>
</gene>
<evidence type="ECO:0000313" key="3">
    <source>
        <dbReference type="Proteomes" id="UP000186657"/>
    </source>
</evidence>
<protein>
    <recommendedName>
        <fullName evidence="1">Methyltransferase type 12 domain-containing protein</fullName>
    </recommendedName>
</protein>
<sequence>MTLTTDSFTDGFYDDSVGTLESLQKSAIAYLFSDPRLQIVKLNDQEYMDCQIAYRSQQNEQEMMLEATLQAIDDKMSSQEDYSILSIGCGSGLFEKPFLEKLLSLNKTIHFVGIDPNEAECVKAQEWCDKIRIYHTDKFNFKINTVGFESFQSRQSFDIILLIHSLYYFSDIKTLFRKIYELIREGGMVILGVAKRQLLNEPFYHATQRLYGNYPWFSDEVKELLTEINLPFRQEKIDFTTNITKCFDKESELGKQLLNFIVGANTEFFSPLQLRLLLDYFGTSSQKMEGGEIMLPHSGILFYIEKQRVSA</sequence>
<reference evidence="2 3" key="1">
    <citation type="submission" date="2016-10" db="EMBL/GenBank/DDBJ databases">
        <title>Comparative genomics uncovers the prolific and rare metabolic potential of the cyanobacterial genus Moorea.</title>
        <authorList>
            <person name="Leao T."/>
            <person name="Castelao G."/>
            <person name="Korobeynikov A."/>
            <person name="Monroe E.A."/>
            <person name="Podell S."/>
            <person name="Glukhov E."/>
            <person name="Allen E."/>
            <person name="Gerwick W.H."/>
            <person name="Gerwick L."/>
        </authorList>
    </citation>
    <scope>NUCLEOTIDE SEQUENCE [LARGE SCALE GENOMIC DNA]</scope>
    <source>
        <strain evidence="2 3">PNG5-198</strain>
    </source>
</reference>
<dbReference type="InterPro" id="IPR013217">
    <property type="entry name" value="Methyltransf_12"/>
</dbReference>
<accession>A0A1U7N938</accession>
<dbReference type="Gene3D" id="3.40.50.150">
    <property type="entry name" value="Vaccinia Virus protein VP39"/>
    <property type="match status" value="1"/>
</dbReference>
<dbReference type="SUPFAM" id="SSF53335">
    <property type="entry name" value="S-adenosyl-L-methionine-dependent methyltransferases"/>
    <property type="match status" value="1"/>
</dbReference>
<keyword evidence="3" id="KW-1185">Reference proteome</keyword>